<keyword evidence="8" id="KW-0804">Transcription</keyword>
<evidence type="ECO:0000256" key="7">
    <source>
        <dbReference type="ARBA" id="ARBA00023125"/>
    </source>
</evidence>
<reference evidence="13 14" key="1">
    <citation type="submission" date="2020-03" db="EMBL/GenBank/DDBJ databases">
        <title>Genome Sequence of industrial isolate, B5A.</title>
        <authorList>
            <person name="Sharma S."/>
            <person name="Patil P.B."/>
            <person name="Korpole S."/>
        </authorList>
    </citation>
    <scope>NUCLEOTIDE SEQUENCE [LARGE SCALE GENOMIC DNA]</scope>
    <source>
        <strain evidence="13 14">PI-S10-B5A</strain>
    </source>
</reference>
<dbReference type="PROSITE" id="PS50110">
    <property type="entry name" value="RESPONSE_REGULATORY"/>
    <property type="match status" value="1"/>
</dbReference>
<keyword evidence="3" id="KW-0963">Cytoplasm</keyword>
<dbReference type="SUPFAM" id="SSF52172">
    <property type="entry name" value="CheY-like"/>
    <property type="match status" value="1"/>
</dbReference>
<protein>
    <recommendedName>
        <fullName evidence="2">Stage 0 sporulation protein A homolog</fullName>
    </recommendedName>
</protein>
<keyword evidence="4 10" id="KW-0597">Phosphoprotein</keyword>
<dbReference type="SMART" id="SM00448">
    <property type="entry name" value="REC"/>
    <property type="match status" value="1"/>
</dbReference>
<dbReference type="Pfam" id="PF12833">
    <property type="entry name" value="HTH_18"/>
    <property type="match status" value="1"/>
</dbReference>
<evidence type="ECO:0000256" key="6">
    <source>
        <dbReference type="ARBA" id="ARBA00023015"/>
    </source>
</evidence>
<dbReference type="InterPro" id="IPR011006">
    <property type="entry name" value="CheY-like_superfamily"/>
</dbReference>
<dbReference type="RefSeq" id="WP_170822950.1">
    <property type="nucleotide sequence ID" value="NZ_JAAOXG010000041.1"/>
</dbReference>
<dbReference type="Pfam" id="PF00072">
    <property type="entry name" value="Response_reg"/>
    <property type="match status" value="1"/>
</dbReference>
<dbReference type="PROSITE" id="PS00041">
    <property type="entry name" value="HTH_ARAC_FAMILY_1"/>
    <property type="match status" value="1"/>
</dbReference>
<accession>A0ABX1VTQ6</accession>
<comment type="subcellular location">
    <subcellularLocation>
        <location evidence="1">Cytoplasm</location>
    </subcellularLocation>
</comment>
<evidence type="ECO:0000256" key="8">
    <source>
        <dbReference type="ARBA" id="ARBA00023163"/>
    </source>
</evidence>
<evidence type="ECO:0000256" key="10">
    <source>
        <dbReference type="PROSITE-ProRule" id="PRU00169"/>
    </source>
</evidence>
<feature type="modified residue" description="4-aspartylphosphate" evidence="10">
    <location>
        <position position="54"/>
    </location>
</feature>
<dbReference type="InterPro" id="IPR020449">
    <property type="entry name" value="Tscrpt_reg_AraC-type_HTH"/>
</dbReference>
<dbReference type="SMART" id="SM00342">
    <property type="entry name" value="HTH_ARAC"/>
    <property type="match status" value="1"/>
</dbReference>
<dbReference type="SUPFAM" id="SSF46689">
    <property type="entry name" value="Homeodomain-like"/>
    <property type="match status" value="2"/>
</dbReference>
<evidence type="ECO:0000313" key="14">
    <source>
        <dbReference type="Proteomes" id="UP000539052"/>
    </source>
</evidence>
<organism evidence="13 14">
    <name type="scientific">Lacrimispora defluvii</name>
    <dbReference type="NCBI Taxonomy" id="2719233"/>
    <lineage>
        <taxon>Bacteria</taxon>
        <taxon>Bacillati</taxon>
        <taxon>Bacillota</taxon>
        <taxon>Clostridia</taxon>
        <taxon>Lachnospirales</taxon>
        <taxon>Lachnospiraceae</taxon>
        <taxon>Lacrimispora</taxon>
    </lineage>
</organism>
<evidence type="ECO:0000256" key="9">
    <source>
        <dbReference type="ARBA" id="ARBA00024867"/>
    </source>
</evidence>
<dbReference type="Gene3D" id="3.40.50.2300">
    <property type="match status" value="1"/>
</dbReference>
<evidence type="ECO:0000256" key="3">
    <source>
        <dbReference type="ARBA" id="ARBA00022490"/>
    </source>
</evidence>
<keyword evidence="6" id="KW-0805">Transcription regulation</keyword>
<evidence type="ECO:0000259" key="12">
    <source>
        <dbReference type="PROSITE" id="PS50110"/>
    </source>
</evidence>
<evidence type="ECO:0000256" key="1">
    <source>
        <dbReference type="ARBA" id="ARBA00004496"/>
    </source>
</evidence>
<dbReference type="PRINTS" id="PR00032">
    <property type="entry name" value="HTHARAC"/>
</dbReference>
<keyword evidence="7" id="KW-0238">DNA-binding</keyword>
<proteinExistence type="predicted"/>
<keyword evidence="5" id="KW-0902">Two-component regulatory system</keyword>
<evidence type="ECO:0000313" key="13">
    <source>
        <dbReference type="EMBL" id="NNJ31828.1"/>
    </source>
</evidence>
<gene>
    <name evidence="13" type="ORF">G9470_18825</name>
</gene>
<dbReference type="CDD" id="cd17536">
    <property type="entry name" value="REC_YesN-like"/>
    <property type="match status" value="1"/>
</dbReference>
<evidence type="ECO:0000256" key="5">
    <source>
        <dbReference type="ARBA" id="ARBA00023012"/>
    </source>
</evidence>
<dbReference type="PANTHER" id="PTHR42713">
    <property type="entry name" value="HISTIDINE KINASE-RELATED"/>
    <property type="match status" value="1"/>
</dbReference>
<dbReference type="Gene3D" id="1.10.10.60">
    <property type="entry name" value="Homeodomain-like"/>
    <property type="match status" value="2"/>
</dbReference>
<dbReference type="EMBL" id="JAAOXG010000041">
    <property type="protein sequence ID" value="NNJ31828.1"/>
    <property type="molecule type" value="Genomic_DNA"/>
</dbReference>
<dbReference type="InterPro" id="IPR001789">
    <property type="entry name" value="Sig_transdc_resp-reg_receiver"/>
</dbReference>
<dbReference type="PANTHER" id="PTHR42713:SF3">
    <property type="entry name" value="TRANSCRIPTIONAL REGULATORY PROTEIN HPTR"/>
    <property type="match status" value="1"/>
</dbReference>
<evidence type="ECO:0000256" key="4">
    <source>
        <dbReference type="ARBA" id="ARBA00022553"/>
    </source>
</evidence>
<dbReference type="Proteomes" id="UP000539052">
    <property type="component" value="Unassembled WGS sequence"/>
</dbReference>
<dbReference type="InterPro" id="IPR009057">
    <property type="entry name" value="Homeodomain-like_sf"/>
</dbReference>
<feature type="domain" description="Response regulatory" evidence="12">
    <location>
        <begin position="2"/>
        <end position="119"/>
    </location>
</feature>
<name>A0ABX1VTQ6_9FIRM</name>
<evidence type="ECO:0000256" key="2">
    <source>
        <dbReference type="ARBA" id="ARBA00018672"/>
    </source>
</evidence>
<evidence type="ECO:0000259" key="11">
    <source>
        <dbReference type="PROSITE" id="PS01124"/>
    </source>
</evidence>
<comment type="function">
    <text evidence="9">May play the central regulatory role in sporulation. It may be an element of the effector pathway responsible for the activation of sporulation genes in response to nutritional stress. Spo0A may act in concert with spo0H (a sigma factor) to control the expression of some genes that are critical to the sporulation process.</text>
</comment>
<dbReference type="InterPro" id="IPR051552">
    <property type="entry name" value="HptR"/>
</dbReference>
<keyword evidence="14" id="KW-1185">Reference proteome</keyword>
<comment type="caution">
    <text evidence="13">The sequence shown here is derived from an EMBL/GenBank/DDBJ whole genome shotgun (WGS) entry which is preliminary data.</text>
</comment>
<sequence length="520" mass="60278">MKLLIADDEIDVREGIRYLLNWSSLDYTICGECKNGQDTLDQIIRLQPDVVLIDIRMPHLNGLEVVKLARENGFAGVFIIISGLSDFSFAQEAMRFGVTCYLTKPIDEQELEKAVLDARQLLLNEQGKQKRMIQYRDRARESILHDILLNQAGYSLLDCHDLQLDAAVYQVVLYTSYQQESFDTTWDFAGILRLANHNHNSLEHIRIGNNNVIILKGDFAIKRFEELADHYISQPQKGSPLDGLFLTYGRPVCSIQQIHLSYNDAQQLMKRRFFCSFNQHVLCYKDMPVEFQPQGSDFVMENTYSQQLSDYIQSGNRHMMLELLETLRQALYCSSLEISKIRHYLADIMIQVKSSIIYGYGNLDTLFPNNAAIIYTIEEKYYLYEILDFFILQFEMCMNAIGSPTRTSVLDNILQYIRHNYQEDLKLGTIAELFGYNSSYLGKVFTKTTGKNFNVYLDEVRIENSRRLLMNDHYKVYEIAEMVGYGNVDYFHKKFKKYTGISPAEYRRTHAGADMKMSAP</sequence>
<dbReference type="InterPro" id="IPR018060">
    <property type="entry name" value="HTH_AraC"/>
</dbReference>
<feature type="domain" description="HTH araC/xylS-type" evidence="11">
    <location>
        <begin position="411"/>
        <end position="509"/>
    </location>
</feature>
<dbReference type="PROSITE" id="PS01124">
    <property type="entry name" value="HTH_ARAC_FAMILY_2"/>
    <property type="match status" value="1"/>
</dbReference>
<dbReference type="InterPro" id="IPR018062">
    <property type="entry name" value="HTH_AraC-typ_CS"/>
</dbReference>